<name>A0A4U5JMK7_9GAMM</name>
<feature type="transmembrane region" description="Helical" evidence="1">
    <location>
        <begin position="112"/>
        <end position="129"/>
    </location>
</feature>
<keyword evidence="1" id="KW-0472">Membrane</keyword>
<gene>
    <name evidence="2" type="ORF">FCE95_16515</name>
</gene>
<reference evidence="2 3" key="1">
    <citation type="submission" date="2019-04" db="EMBL/GenBank/DDBJ databases">
        <title>Reference strain of H23.</title>
        <authorList>
            <person name="Luo X."/>
        </authorList>
    </citation>
    <scope>NUCLEOTIDE SEQUENCE [LARGE SCALE GENOMIC DNA]</scope>
    <source>
        <strain evidence="2 3">H23</strain>
    </source>
</reference>
<feature type="transmembrane region" description="Helical" evidence="1">
    <location>
        <begin position="289"/>
        <end position="311"/>
    </location>
</feature>
<protein>
    <recommendedName>
        <fullName evidence="4">YfhO family protein</fullName>
    </recommendedName>
</protein>
<feature type="transmembrane region" description="Helical" evidence="1">
    <location>
        <begin position="323"/>
        <end position="345"/>
    </location>
</feature>
<keyword evidence="3" id="KW-1185">Reference proteome</keyword>
<dbReference type="Proteomes" id="UP000308707">
    <property type="component" value="Unassembled WGS sequence"/>
</dbReference>
<dbReference type="AlphaFoldDB" id="A0A4U5JMK7"/>
<feature type="transmembrane region" description="Helical" evidence="1">
    <location>
        <begin position="135"/>
        <end position="152"/>
    </location>
</feature>
<organism evidence="2 3">
    <name type="scientific">Luteimonas gilva</name>
    <dbReference type="NCBI Taxonomy" id="2572684"/>
    <lineage>
        <taxon>Bacteria</taxon>
        <taxon>Pseudomonadati</taxon>
        <taxon>Pseudomonadota</taxon>
        <taxon>Gammaproteobacteria</taxon>
        <taxon>Lysobacterales</taxon>
        <taxon>Lysobacteraceae</taxon>
        <taxon>Luteimonas</taxon>
    </lineage>
</organism>
<accession>A0A4U5JMK7</accession>
<dbReference type="OrthoDB" id="7033276at2"/>
<evidence type="ECO:0000313" key="3">
    <source>
        <dbReference type="Proteomes" id="UP000308707"/>
    </source>
</evidence>
<sequence length="665" mass="71306">MNAVLCLLLLCTAATVGWILFGPYQAVFHSDGAIKSVLAQLAWQEGRPIPAAWVYANGDLMFAGPQALTLLFYPWMGAGYQANALADWIVYLLLLTVCVWTCRSLDRNRSDAALAAAACAAGGLSYLNFEFVIGQGTYAGLTALALVLFVLAARCDGAARMRPSQILATAAVLAGIACASNPRRAWITILVPIFAGWAASRYLHSHGPWRERVRSLFGRTIVAIAIGAAIGTIVYRWMLQPSMLNIDAAARLQLAAPGALAEHLLRLPGAWFGYFRIAGDWGSLGRAMRFLQCLLWSLSVLLILAPIRVAASPSRYGRGMHAFACILLAAYACSFFALVVMAGLFNDATEIRYATFAIYGSLCLTAVVIADAAGSRPAFARGLLLALGASGLAFALAWRASNPIAMPRNGVTLAERRALIEGLSARSVGVALGSYWQSHVTTVLSEGRLVVYPAAFDTQISPFPHHAPRIEIGSSTRRQAVVLTRDELASGMGQAIQEELGAPVERADIGPFQAWIYDRNIVREAMAFGHEYDRPLPADGLRVLLSKTTVDACFSATPCTDRLWAKNAGHLSLASAGIRPLRLGFQGLDISGRLVAHDLGRADFPHPLPPGASGRMRLALPVASDPRIRTYRICLVQETVAWLCERTAASADAGRAAPEPIDPAP</sequence>
<comment type="caution">
    <text evidence="2">The sequence shown here is derived from an EMBL/GenBank/DDBJ whole genome shotgun (WGS) entry which is preliminary data.</text>
</comment>
<keyword evidence="1" id="KW-1133">Transmembrane helix</keyword>
<feature type="transmembrane region" description="Helical" evidence="1">
    <location>
        <begin position="351"/>
        <end position="370"/>
    </location>
</feature>
<proteinExistence type="predicted"/>
<dbReference type="EMBL" id="SZUA01000003">
    <property type="protein sequence ID" value="TKR29721.1"/>
    <property type="molecule type" value="Genomic_DNA"/>
</dbReference>
<feature type="transmembrane region" description="Helical" evidence="1">
    <location>
        <begin position="80"/>
        <end position="100"/>
    </location>
</feature>
<feature type="transmembrane region" description="Helical" evidence="1">
    <location>
        <begin position="382"/>
        <end position="400"/>
    </location>
</feature>
<evidence type="ECO:0008006" key="4">
    <source>
        <dbReference type="Google" id="ProtNLM"/>
    </source>
</evidence>
<evidence type="ECO:0000313" key="2">
    <source>
        <dbReference type="EMBL" id="TKR29721.1"/>
    </source>
</evidence>
<evidence type="ECO:0000256" key="1">
    <source>
        <dbReference type="SAM" id="Phobius"/>
    </source>
</evidence>
<keyword evidence="1" id="KW-0812">Transmembrane</keyword>
<dbReference type="RefSeq" id="WP_137268124.1">
    <property type="nucleotide sequence ID" value="NZ_SZUA01000003.1"/>
</dbReference>
<feature type="transmembrane region" description="Helical" evidence="1">
    <location>
        <begin position="216"/>
        <end position="238"/>
    </location>
</feature>